<dbReference type="Pfam" id="PF00646">
    <property type="entry name" value="F-box"/>
    <property type="match status" value="1"/>
</dbReference>
<dbReference type="SMART" id="SM00256">
    <property type="entry name" value="FBOX"/>
    <property type="match status" value="1"/>
</dbReference>
<dbReference type="PANTHER" id="PTHR31293:SF12">
    <property type="entry name" value="RNI-LIKE SUPERFAMILY PROTEIN"/>
    <property type="match status" value="1"/>
</dbReference>
<dbReference type="EMBL" id="JACTNZ010000001">
    <property type="protein sequence ID" value="KAG5564508.1"/>
    <property type="molecule type" value="Genomic_DNA"/>
</dbReference>
<dbReference type="SUPFAM" id="SSF52047">
    <property type="entry name" value="RNI-like"/>
    <property type="match status" value="1"/>
</dbReference>
<dbReference type="InterPro" id="IPR012677">
    <property type="entry name" value="Nucleotide-bd_a/b_plait_sf"/>
</dbReference>
<keyword evidence="3" id="KW-1185">Reference proteome</keyword>
<reference evidence="2" key="1">
    <citation type="submission" date="2020-08" db="EMBL/GenBank/DDBJ databases">
        <title>Plant Genome Project.</title>
        <authorList>
            <person name="Zhang R.-G."/>
        </authorList>
    </citation>
    <scope>NUCLEOTIDE SEQUENCE</scope>
    <source>
        <strain evidence="2">WSP0</strain>
        <tissue evidence="2">Leaf</tissue>
    </source>
</reference>
<dbReference type="CDD" id="cd22160">
    <property type="entry name" value="F-box_AtFBL13-like"/>
    <property type="match status" value="1"/>
</dbReference>
<accession>A0AAV6LHD4</accession>
<dbReference type="AlphaFoldDB" id="A0AAV6LHD4"/>
<dbReference type="Pfam" id="PF24758">
    <property type="entry name" value="LRR_At5g56370"/>
    <property type="match status" value="1"/>
</dbReference>
<dbReference type="PANTHER" id="PTHR31293">
    <property type="entry name" value="RNI-LIKE SUPERFAMILY PROTEIN"/>
    <property type="match status" value="1"/>
</dbReference>
<name>A0AAV6LHD4_9ERIC</name>
<sequence length="418" mass="46569">MLLLLEGAGLLQAVPPALPPALLVELHSPPKSFGPFRHRLFTDGAPPSLTTADGVGLFISGLPDDVDAREIHNLFRRRPGFDSCQLKYTGRANQANALREIMGSLSKRQKLSEEQYIDRISNLPNGLVTQILSCLPTKYAVATSALSTRWKQLWTSITSLDFDDELLVHPQNQSGNPAVQRSFTSFVCQVFMLRRDSAVHRFRLKLNRTYDVSCVNGWIGDMLLHNVREIDLSIRRKDSTLLPQELFTCVTLVVLKLDIDCNMNVPTSVSLPNLKILHFVCITFVDDDSINRFLLGCPVLEELNMTACVGEGVSVINVVAPMLTSFNMLNVISRHYMKPHHDFEGRIVLDTPALLYLTIFDSCADGFVVGSLPHLIKADITIIAEDHTDPHISEAITDLLKGISNVRFLHLADFSLEV</sequence>
<dbReference type="InterPro" id="IPR055411">
    <property type="entry name" value="LRR_FXL15/At3g58940/PEG3-like"/>
</dbReference>
<dbReference type="Gene3D" id="3.30.70.330">
    <property type="match status" value="1"/>
</dbReference>
<feature type="domain" description="F-box" evidence="1">
    <location>
        <begin position="123"/>
        <end position="163"/>
    </location>
</feature>
<dbReference type="InterPro" id="IPR053781">
    <property type="entry name" value="F-box_AtFBL13-like"/>
</dbReference>
<dbReference type="InterPro" id="IPR036047">
    <property type="entry name" value="F-box-like_dom_sf"/>
</dbReference>
<dbReference type="InterPro" id="IPR001810">
    <property type="entry name" value="F-box_dom"/>
</dbReference>
<dbReference type="SUPFAM" id="SSF81383">
    <property type="entry name" value="F-box domain"/>
    <property type="match status" value="1"/>
</dbReference>
<protein>
    <recommendedName>
        <fullName evidence="1">F-box domain-containing protein</fullName>
    </recommendedName>
</protein>
<dbReference type="Proteomes" id="UP000823749">
    <property type="component" value="Chromosome 1"/>
</dbReference>
<evidence type="ECO:0000259" key="1">
    <source>
        <dbReference type="SMART" id="SM00256"/>
    </source>
</evidence>
<gene>
    <name evidence="2" type="ORF">RHGRI_000628</name>
</gene>
<comment type="caution">
    <text evidence="2">The sequence shown here is derived from an EMBL/GenBank/DDBJ whole genome shotgun (WGS) entry which is preliminary data.</text>
</comment>
<organism evidence="2 3">
    <name type="scientific">Rhododendron griersonianum</name>
    <dbReference type="NCBI Taxonomy" id="479676"/>
    <lineage>
        <taxon>Eukaryota</taxon>
        <taxon>Viridiplantae</taxon>
        <taxon>Streptophyta</taxon>
        <taxon>Embryophyta</taxon>
        <taxon>Tracheophyta</taxon>
        <taxon>Spermatophyta</taxon>
        <taxon>Magnoliopsida</taxon>
        <taxon>eudicotyledons</taxon>
        <taxon>Gunneridae</taxon>
        <taxon>Pentapetalae</taxon>
        <taxon>asterids</taxon>
        <taxon>Ericales</taxon>
        <taxon>Ericaceae</taxon>
        <taxon>Ericoideae</taxon>
        <taxon>Rhodoreae</taxon>
        <taxon>Rhododendron</taxon>
    </lineage>
</organism>
<proteinExistence type="predicted"/>
<dbReference type="InterPro" id="IPR032675">
    <property type="entry name" value="LRR_dom_sf"/>
</dbReference>
<dbReference type="Gene3D" id="3.80.10.10">
    <property type="entry name" value="Ribonuclease Inhibitor"/>
    <property type="match status" value="1"/>
</dbReference>
<evidence type="ECO:0000313" key="3">
    <source>
        <dbReference type="Proteomes" id="UP000823749"/>
    </source>
</evidence>
<evidence type="ECO:0000313" key="2">
    <source>
        <dbReference type="EMBL" id="KAG5564508.1"/>
    </source>
</evidence>
<dbReference type="InterPro" id="IPR055294">
    <property type="entry name" value="FBL60-like"/>
</dbReference>